<feature type="transmembrane region" description="Helical" evidence="1">
    <location>
        <begin position="65"/>
        <end position="85"/>
    </location>
</feature>
<evidence type="ECO:0000313" key="5">
    <source>
        <dbReference type="Proteomes" id="UP001242314"/>
    </source>
</evidence>
<gene>
    <name evidence="3" type="ORF">FFU37_11840</name>
    <name evidence="2" type="ORF">QDH73_15125</name>
</gene>
<evidence type="ECO:0000313" key="4">
    <source>
        <dbReference type="Proteomes" id="UP000310065"/>
    </source>
</evidence>
<keyword evidence="1" id="KW-0472">Membrane</keyword>
<feature type="transmembrane region" description="Helical" evidence="1">
    <location>
        <begin position="12"/>
        <end position="29"/>
    </location>
</feature>
<feature type="transmembrane region" description="Helical" evidence="1">
    <location>
        <begin position="34"/>
        <end position="53"/>
    </location>
</feature>
<dbReference type="Proteomes" id="UP001242314">
    <property type="component" value="Unassembled WGS sequence"/>
</dbReference>
<accession>A0A4V1HDK6</accession>
<evidence type="ECO:0000313" key="2">
    <source>
        <dbReference type="EMBL" id="MDP4485343.1"/>
    </source>
</evidence>
<dbReference type="KEGG" id="pdv:FFU37_11840"/>
<dbReference type="RefSeq" id="WP_024603830.1">
    <property type="nucleotide sequence ID" value="NZ_CP040558.1"/>
</dbReference>
<sequence>MPLWVDKVITFLELSWVLFLIPAIVVFYLRKDFLALRFVCVTGVFFLFGALIYDSLKEFDKDIYIYRYLVWAFNDIAWMALIAYLGIKDKVYLWQCVLGQLVVIMAPILQLFRVVDRHLWDLSYSTLMYKTLLPLINTLTVVVCYLPLIYIVIKNNKTVTGNNHKKAPPLK</sequence>
<dbReference type="AlphaFoldDB" id="A0A4V1HDK6"/>
<name>A0A4V1HDK6_9GAMM</name>
<feature type="transmembrane region" description="Helical" evidence="1">
    <location>
        <begin position="92"/>
        <end position="112"/>
    </location>
</feature>
<reference evidence="2 5" key="2">
    <citation type="submission" date="2023-04" db="EMBL/GenBank/DDBJ databases">
        <title>Novel Pseudoalteromonas species isolated from Pacific coral.</title>
        <authorList>
            <person name="Videau P."/>
            <person name="Shlafstein M.D."/>
            <person name="Oline D.K."/>
            <person name="Strangman W.K."/>
            <person name="Hahnke R.L."/>
            <person name="Saw J.H."/>
            <person name="Ushijima B."/>
        </authorList>
    </citation>
    <scope>NUCLEOTIDE SEQUENCE [LARGE SCALE GENOMIC DNA]</scope>
    <source>
        <strain evidence="2 5">LMG 14908</strain>
    </source>
</reference>
<evidence type="ECO:0000313" key="3">
    <source>
        <dbReference type="EMBL" id="QCU75105.1"/>
    </source>
</evidence>
<proteinExistence type="predicted"/>
<feature type="transmembrane region" description="Helical" evidence="1">
    <location>
        <begin position="132"/>
        <end position="153"/>
    </location>
</feature>
<dbReference type="EMBL" id="CP040558">
    <property type="protein sequence ID" value="QCU75105.1"/>
    <property type="molecule type" value="Genomic_DNA"/>
</dbReference>
<protein>
    <submittedName>
        <fullName evidence="3">Uncharacterized protein</fullName>
    </submittedName>
</protein>
<organism evidence="3 4">
    <name type="scientific">Pseudoalteromonas distincta</name>
    <dbReference type="NCBI Taxonomy" id="77608"/>
    <lineage>
        <taxon>Bacteria</taxon>
        <taxon>Pseudomonadati</taxon>
        <taxon>Pseudomonadota</taxon>
        <taxon>Gammaproteobacteria</taxon>
        <taxon>Alteromonadales</taxon>
        <taxon>Pseudoalteromonadaceae</taxon>
        <taxon>Pseudoalteromonas</taxon>
    </lineage>
</organism>
<evidence type="ECO:0000256" key="1">
    <source>
        <dbReference type="SAM" id="Phobius"/>
    </source>
</evidence>
<reference evidence="3 4" key="1">
    <citation type="submission" date="2019-05" db="EMBL/GenBank/DDBJ databases">
        <title>Complete genome sequence of Pseudoalteromonas sp. 16-SW-7(T) isolated from the Okhotsk Sea, Russia.</title>
        <authorList>
            <person name="Nguyen T.H."/>
            <person name="Nedashkovskaya O.I."/>
            <person name="Kim S.-G."/>
        </authorList>
    </citation>
    <scope>NUCLEOTIDE SEQUENCE [LARGE SCALE GENOMIC DNA]</scope>
    <source>
        <strain evidence="3 4">16-SW-7</strain>
    </source>
</reference>
<dbReference type="GeneID" id="88776347"/>
<keyword evidence="1" id="KW-1133">Transmembrane helix</keyword>
<keyword evidence="5" id="KW-1185">Reference proteome</keyword>
<keyword evidence="1" id="KW-0812">Transmembrane</keyword>
<dbReference type="Proteomes" id="UP000310065">
    <property type="component" value="Chromosome L1"/>
</dbReference>
<dbReference type="EMBL" id="JASGWX010000012">
    <property type="protein sequence ID" value="MDP4485343.1"/>
    <property type="molecule type" value="Genomic_DNA"/>
</dbReference>